<evidence type="ECO:0000256" key="1">
    <source>
        <dbReference type="ARBA" id="ARBA00004442"/>
    </source>
</evidence>
<dbReference type="Pfam" id="PF07715">
    <property type="entry name" value="Plug"/>
    <property type="match status" value="1"/>
</dbReference>
<evidence type="ECO:0000256" key="4">
    <source>
        <dbReference type="SAM" id="SignalP"/>
    </source>
</evidence>
<feature type="chain" id="PRO_5047528619" evidence="4">
    <location>
        <begin position="23"/>
        <end position="795"/>
    </location>
</feature>
<dbReference type="SUPFAM" id="SSF49464">
    <property type="entry name" value="Carboxypeptidase regulatory domain-like"/>
    <property type="match status" value="1"/>
</dbReference>
<dbReference type="InterPro" id="IPR037066">
    <property type="entry name" value="Plug_dom_sf"/>
</dbReference>
<evidence type="ECO:0000259" key="6">
    <source>
        <dbReference type="Pfam" id="PF14905"/>
    </source>
</evidence>
<evidence type="ECO:0000256" key="3">
    <source>
        <dbReference type="ARBA" id="ARBA00023237"/>
    </source>
</evidence>
<organism evidence="7 8">
    <name type="scientific">Terrimonas ginsenosidimutans</name>
    <dbReference type="NCBI Taxonomy" id="2908004"/>
    <lineage>
        <taxon>Bacteria</taxon>
        <taxon>Pseudomonadati</taxon>
        <taxon>Bacteroidota</taxon>
        <taxon>Chitinophagia</taxon>
        <taxon>Chitinophagales</taxon>
        <taxon>Chitinophagaceae</taxon>
        <taxon>Terrimonas</taxon>
    </lineage>
</organism>
<name>A0ABS9KPP9_9BACT</name>
<sequence>MKIIPFFTLSIIALFCQSNSLAQSVTWSGRLFDALTRQPIPFATIHLSSKSNMLTNQIFTADSIGRFPITNLPEGIYQLQITAVGYLNRSIEINTGKAIDSIFLAPDNRLLEGVTVTSERPIFQRKGDKLVMPVSGNQLFKTSASALDIFRKIPGISVGGDGTILVEGRNSPGIFIDGKPIPMSAEEIQNYLSTLNPEMIASIELITNPPARYDGEFKAIIDIKLKRDLNLGLKGNITGTVQRNQYTYAEQNLLLTYKTKKIAYTLRGNYATGKKIYRYRARQHLSDKTILSTRTYTPNSNNNFNYQFGADYSISKNHQVELQVRQFMVDREQRSRNTLFATDPTETQIVLNTHTVNAATPKQNNYGANLNYSGVLGKTALQFLATWLDIRNRQQEDIQSRQTAGSQLISHWTTLLKNNITIRTAQADLSQEAFDGRISWGGKFAFTTTKNDLRYDTLNSSGYFVLDAGRSNNFTYDEYISAAYLQYERTQNNLTYSASIRGEQTNSTANSITNRQITKRSYLNLLPSLSITYTKDQQQYHFSFTRRITRPTFTQLNPFRFYLSPLNYHVGNPLLQPSKTSSFNIGYSYKTFSARISGGKETDPLNRYPEYNDTTHVLEYLGRNLPYNHFGNAELSYAFSPTKWWKLNHTLNIFYKKELTPYHDKTFAIGIWEYMINGSQVFSLPRSFNFDLTYKYQSKGGNGLYRYKSYFFIDMGLQKTWINGRLNTRINYYDIFNDFEVYYIFREKQIINNELAHWFGTSRVAVSISYSFGKSTYKSKQGRRVEEEGRTGLQQ</sequence>
<evidence type="ECO:0000313" key="7">
    <source>
        <dbReference type="EMBL" id="MCG2614279.1"/>
    </source>
</evidence>
<dbReference type="Gene3D" id="2.60.40.1120">
    <property type="entry name" value="Carboxypeptidase-like, regulatory domain"/>
    <property type="match status" value="1"/>
</dbReference>
<gene>
    <name evidence="7" type="ORF">LZZ85_08295</name>
</gene>
<reference evidence="7" key="1">
    <citation type="submission" date="2022-01" db="EMBL/GenBank/DDBJ databases">
        <authorList>
            <person name="Jo J.-H."/>
            <person name="Im W.-T."/>
        </authorList>
    </citation>
    <scope>NUCLEOTIDE SEQUENCE</scope>
    <source>
        <strain evidence="7">NA20</strain>
    </source>
</reference>
<keyword evidence="8" id="KW-1185">Reference proteome</keyword>
<dbReference type="EMBL" id="JAKLTR010000004">
    <property type="protein sequence ID" value="MCG2614279.1"/>
    <property type="molecule type" value="Genomic_DNA"/>
</dbReference>
<dbReference type="Pfam" id="PF13715">
    <property type="entry name" value="CarbopepD_reg_2"/>
    <property type="match status" value="1"/>
</dbReference>
<feature type="domain" description="TonB-dependent receptor plug" evidence="5">
    <location>
        <begin position="143"/>
        <end position="213"/>
    </location>
</feature>
<dbReference type="Proteomes" id="UP001165367">
    <property type="component" value="Unassembled WGS sequence"/>
</dbReference>
<comment type="subcellular location">
    <subcellularLocation>
        <location evidence="1">Cell outer membrane</location>
    </subcellularLocation>
</comment>
<dbReference type="Gene3D" id="2.170.130.10">
    <property type="entry name" value="TonB-dependent receptor, plug domain"/>
    <property type="match status" value="1"/>
</dbReference>
<keyword evidence="4" id="KW-0732">Signal</keyword>
<dbReference type="SUPFAM" id="SSF56935">
    <property type="entry name" value="Porins"/>
    <property type="match status" value="1"/>
</dbReference>
<evidence type="ECO:0000259" key="5">
    <source>
        <dbReference type="Pfam" id="PF07715"/>
    </source>
</evidence>
<evidence type="ECO:0000256" key="2">
    <source>
        <dbReference type="ARBA" id="ARBA00023136"/>
    </source>
</evidence>
<dbReference type="InterPro" id="IPR012910">
    <property type="entry name" value="Plug_dom"/>
</dbReference>
<proteinExistence type="predicted"/>
<dbReference type="InterPro" id="IPR008969">
    <property type="entry name" value="CarboxyPept-like_regulatory"/>
</dbReference>
<evidence type="ECO:0000313" key="8">
    <source>
        <dbReference type="Proteomes" id="UP001165367"/>
    </source>
</evidence>
<dbReference type="Pfam" id="PF14905">
    <property type="entry name" value="OMP_b-brl_3"/>
    <property type="match status" value="1"/>
</dbReference>
<protein>
    <submittedName>
        <fullName evidence="7">TonB-dependent receptor family protein</fullName>
    </submittedName>
</protein>
<keyword evidence="2" id="KW-0472">Membrane</keyword>
<keyword evidence="7" id="KW-0675">Receptor</keyword>
<dbReference type="InterPro" id="IPR036942">
    <property type="entry name" value="Beta-barrel_TonB_sf"/>
</dbReference>
<keyword evidence="3" id="KW-0998">Cell outer membrane</keyword>
<comment type="caution">
    <text evidence="7">The sequence shown here is derived from an EMBL/GenBank/DDBJ whole genome shotgun (WGS) entry which is preliminary data.</text>
</comment>
<accession>A0ABS9KPP9</accession>
<dbReference type="InterPro" id="IPR041700">
    <property type="entry name" value="OMP_b-brl_3"/>
</dbReference>
<dbReference type="RefSeq" id="WP_237870553.1">
    <property type="nucleotide sequence ID" value="NZ_JAKLTR010000004.1"/>
</dbReference>
<dbReference type="Gene3D" id="2.40.170.20">
    <property type="entry name" value="TonB-dependent receptor, beta-barrel domain"/>
    <property type="match status" value="1"/>
</dbReference>
<feature type="signal peptide" evidence="4">
    <location>
        <begin position="1"/>
        <end position="22"/>
    </location>
</feature>
<feature type="domain" description="Outer membrane protein beta-barrel" evidence="6">
    <location>
        <begin position="381"/>
        <end position="770"/>
    </location>
</feature>